<dbReference type="AlphaFoldDB" id="A0AA88E451"/>
<evidence type="ECO:0000313" key="2">
    <source>
        <dbReference type="EMBL" id="GMN66778.1"/>
    </source>
</evidence>
<reference evidence="2" key="1">
    <citation type="submission" date="2023-07" db="EMBL/GenBank/DDBJ databases">
        <title>draft genome sequence of fig (Ficus carica).</title>
        <authorList>
            <person name="Takahashi T."/>
            <person name="Nishimura K."/>
        </authorList>
    </citation>
    <scope>NUCLEOTIDE SEQUENCE</scope>
</reference>
<dbReference type="SMART" id="SM00256">
    <property type="entry name" value="FBOX"/>
    <property type="match status" value="1"/>
</dbReference>
<dbReference type="PANTHER" id="PTHR31111">
    <property type="entry name" value="BNAA05G37150D PROTEIN-RELATED"/>
    <property type="match status" value="1"/>
</dbReference>
<keyword evidence="3" id="KW-1185">Reference proteome</keyword>
<protein>
    <recommendedName>
        <fullName evidence="1">F-box domain-containing protein</fullName>
    </recommendedName>
</protein>
<dbReference type="NCBIfam" id="TIGR01640">
    <property type="entry name" value="F_box_assoc_1"/>
    <property type="match status" value="1"/>
</dbReference>
<gene>
    <name evidence="2" type="ORF">TIFTF001_035841</name>
</gene>
<dbReference type="PANTHER" id="PTHR31111:SF127">
    <property type="entry name" value="F-BOX ASSOCIATED DOMAIN-CONTAINING PROTEIN"/>
    <property type="match status" value="1"/>
</dbReference>
<dbReference type="Pfam" id="PF08268">
    <property type="entry name" value="FBA_3"/>
    <property type="match status" value="1"/>
</dbReference>
<dbReference type="InterPro" id="IPR001810">
    <property type="entry name" value="F-box_dom"/>
</dbReference>
<dbReference type="Proteomes" id="UP001187192">
    <property type="component" value="Unassembled WGS sequence"/>
</dbReference>
<dbReference type="InterPro" id="IPR013187">
    <property type="entry name" value="F-box-assoc_dom_typ3"/>
</dbReference>
<proteinExistence type="predicted"/>
<dbReference type="InterPro" id="IPR017451">
    <property type="entry name" value="F-box-assoc_interact_dom"/>
</dbReference>
<dbReference type="Gene3D" id="1.20.1280.50">
    <property type="match status" value="1"/>
</dbReference>
<dbReference type="InterPro" id="IPR036047">
    <property type="entry name" value="F-box-like_dom_sf"/>
</dbReference>
<feature type="domain" description="F-box" evidence="1">
    <location>
        <begin position="153"/>
        <end position="202"/>
    </location>
</feature>
<dbReference type="EMBL" id="BTGU01000364">
    <property type="protein sequence ID" value="GMN66778.1"/>
    <property type="molecule type" value="Genomic_DNA"/>
</dbReference>
<dbReference type="Pfam" id="PF12937">
    <property type="entry name" value="F-box-like"/>
    <property type="match status" value="1"/>
</dbReference>
<organism evidence="2 3">
    <name type="scientific">Ficus carica</name>
    <name type="common">Common fig</name>
    <dbReference type="NCBI Taxonomy" id="3494"/>
    <lineage>
        <taxon>Eukaryota</taxon>
        <taxon>Viridiplantae</taxon>
        <taxon>Streptophyta</taxon>
        <taxon>Embryophyta</taxon>
        <taxon>Tracheophyta</taxon>
        <taxon>Spermatophyta</taxon>
        <taxon>Magnoliopsida</taxon>
        <taxon>eudicotyledons</taxon>
        <taxon>Gunneridae</taxon>
        <taxon>Pentapetalae</taxon>
        <taxon>rosids</taxon>
        <taxon>fabids</taxon>
        <taxon>Rosales</taxon>
        <taxon>Moraceae</taxon>
        <taxon>Ficeae</taxon>
        <taxon>Ficus</taxon>
    </lineage>
</organism>
<dbReference type="PROSITE" id="PS50181">
    <property type="entry name" value="FBOX"/>
    <property type="match status" value="1"/>
</dbReference>
<evidence type="ECO:0000313" key="3">
    <source>
        <dbReference type="Proteomes" id="UP001187192"/>
    </source>
</evidence>
<accession>A0AA88E451</accession>
<dbReference type="SUPFAM" id="SSF81383">
    <property type="entry name" value="F-box domain"/>
    <property type="match status" value="1"/>
</dbReference>
<name>A0AA88E451_FICCA</name>
<sequence>MNVIFGSNSNSCQVANPIFPILFHSFTDLLLLAILHEDIGLRCQSLSHRHPIVHLCEVHSMMTVTATRLLRSRRHQDLVAIPSALQSRRDDDVFLITGVIPCSQSTQRKRERRRVGMATLSIDIKGRDIIQQLEQQELMSTHSMGAPTSEALVRCCHYLPEELLVEIMSWLPVYSLLRCKSVQKLWHRLINTIIRDKTFVAKHLKNSMDRHSLFISSDRNRPFLDGTEFSIATICNANDDSDHIETVMEDFDLSFYIEQHEISFPGSHCNGIICLCGFGRNNILVFNPALREFKLMTSSCFGPWKRRKQKLLVGLGHDIIDNVYKVIRVVYVNCEFLGAEIHTLGIDHHDMWREINIEVEFCQVCTPRFMNQDVEYKGIVYWLAGGCCSGNPMIVSFDVHDEKFKTIALPAADDELSTNDACLERTYKLAMWNGFVTLFKFYRQICDCIEGSTCPSRKTIEMWVMRDGFCKDPANKSYFWTKHLSISHLEQLYRPLFFWNNDELILKSFARTTDLPFKVTLASYNIRTQKIRSLHGIPEMLDGICSFTYVKSLVLIN</sequence>
<evidence type="ECO:0000259" key="1">
    <source>
        <dbReference type="PROSITE" id="PS50181"/>
    </source>
</evidence>
<comment type="caution">
    <text evidence="2">The sequence shown here is derived from an EMBL/GenBank/DDBJ whole genome shotgun (WGS) entry which is preliminary data.</text>
</comment>